<protein>
    <submittedName>
        <fullName evidence="10">Outer membrane protein TolC</fullName>
    </submittedName>
</protein>
<evidence type="ECO:0000256" key="9">
    <source>
        <dbReference type="SAM" id="SignalP"/>
    </source>
</evidence>
<reference evidence="10 11" key="1">
    <citation type="submission" date="2020-08" db="EMBL/GenBank/DDBJ databases">
        <title>Genomic Encyclopedia of Type Strains, Phase IV (KMG-IV): sequencing the most valuable type-strain genomes for metagenomic binning, comparative biology and taxonomic classification.</title>
        <authorList>
            <person name="Goeker M."/>
        </authorList>
    </citation>
    <scope>NUCLEOTIDE SEQUENCE [LARGE SCALE GENOMIC DNA]</scope>
    <source>
        <strain evidence="10 11">DSM 29007</strain>
    </source>
</reference>
<gene>
    <name evidence="10" type="ORF">HNQ61_004907</name>
</gene>
<evidence type="ECO:0000256" key="4">
    <source>
        <dbReference type="ARBA" id="ARBA00022452"/>
    </source>
</evidence>
<comment type="subcellular location">
    <subcellularLocation>
        <location evidence="1">Cell outer membrane</location>
    </subcellularLocation>
</comment>
<evidence type="ECO:0000256" key="7">
    <source>
        <dbReference type="ARBA" id="ARBA00023237"/>
    </source>
</evidence>
<sequence length="565" mass="58377">MPYTFWKRRALPLVLGAVCTLSVPLAAQTGEPRPLSLRDALARAAASSEAVAVARGGITGARGQRITARAQRLPQINSNFSYTRTLISQFQSAAGGGAGSDTTAAPPPECATPFMPDSTLPLETRIARLEQALLCPAAGLGGLGGFDISRAGFGSTNAYQVGFSLNQPIYTGGRIGAQNRIADASLATAELEVTAQSAQVVVDVAQSYYDALLSARLLQIAESSLAQAEQTLRLSELGFQVGDKAEYDVLRARVARNNQRNGVVQARSNRDIAFFRLKQLLDLPLDETVVLTTPLNDEIAATGVTEYIEPGAADTTASARVPVRQAEQAMRIQEGQVAIARSQARPNVSVVSNYGLTGYPQGLIPTRSDFADNLTVGLQVALPIFDGGRIRGGVVQAQGSLEQARARLAQTREGAVLDARSRQEAVETARATLASSEGSVEEAQRAYEIAQIRYQQGIATLIEVNDARLALSQSQADRAQATRNLLVAEVQYRLVRDLPLGSGAGTAAPRATGTTTGAAGAAGTSSGFGTGAGASGASFGGAGASAGAAGGAGQAGINPGAGGGR</sequence>
<keyword evidence="7" id="KW-0998">Cell outer membrane</keyword>
<evidence type="ECO:0000256" key="5">
    <source>
        <dbReference type="ARBA" id="ARBA00022692"/>
    </source>
</evidence>
<evidence type="ECO:0000256" key="2">
    <source>
        <dbReference type="ARBA" id="ARBA00007613"/>
    </source>
</evidence>
<name>A0A841H5B5_9BACT</name>
<dbReference type="PANTHER" id="PTHR30026:SF20">
    <property type="entry name" value="OUTER MEMBRANE PROTEIN TOLC"/>
    <property type="match status" value="1"/>
</dbReference>
<comment type="similarity">
    <text evidence="2">Belongs to the outer membrane factor (OMF) (TC 1.B.17) family.</text>
</comment>
<evidence type="ECO:0000256" key="8">
    <source>
        <dbReference type="SAM" id="MobiDB-lite"/>
    </source>
</evidence>
<dbReference type="InterPro" id="IPR051906">
    <property type="entry name" value="TolC-like"/>
</dbReference>
<proteinExistence type="inferred from homology"/>
<dbReference type="Pfam" id="PF02321">
    <property type="entry name" value="OEP"/>
    <property type="match status" value="2"/>
</dbReference>
<dbReference type="GO" id="GO:0009279">
    <property type="term" value="C:cell outer membrane"/>
    <property type="evidence" value="ECO:0007669"/>
    <property type="project" value="UniProtKB-SubCell"/>
</dbReference>
<evidence type="ECO:0000256" key="6">
    <source>
        <dbReference type="ARBA" id="ARBA00023136"/>
    </source>
</evidence>
<organism evidence="10 11">
    <name type="scientific">Longimicrobium terrae</name>
    <dbReference type="NCBI Taxonomy" id="1639882"/>
    <lineage>
        <taxon>Bacteria</taxon>
        <taxon>Pseudomonadati</taxon>
        <taxon>Gemmatimonadota</taxon>
        <taxon>Longimicrobiia</taxon>
        <taxon>Longimicrobiales</taxon>
        <taxon>Longimicrobiaceae</taxon>
        <taxon>Longimicrobium</taxon>
    </lineage>
</organism>
<evidence type="ECO:0000313" key="10">
    <source>
        <dbReference type="EMBL" id="MBB6073240.1"/>
    </source>
</evidence>
<feature type="region of interest" description="Disordered" evidence="8">
    <location>
        <begin position="543"/>
        <end position="565"/>
    </location>
</feature>
<dbReference type="GO" id="GO:0015288">
    <property type="term" value="F:porin activity"/>
    <property type="evidence" value="ECO:0007669"/>
    <property type="project" value="TreeGrafter"/>
</dbReference>
<dbReference type="Proteomes" id="UP000582837">
    <property type="component" value="Unassembled WGS sequence"/>
</dbReference>
<feature type="signal peptide" evidence="9">
    <location>
        <begin position="1"/>
        <end position="27"/>
    </location>
</feature>
<keyword evidence="5" id="KW-0812">Transmembrane</keyword>
<evidence type="ECO:0000256" key="1">
    <source>
        <dbReference type="ARBA" id="ARBA00004442"/>
    </source>
</evidence>
<comment type="caution">
    <text evidence="10">The sequence shown here is derived from an EMBL/GenBank/DDBJ whole genome shotgun (WGS) entry which is preliminary data.</text>
</comment>
<keyword evidence="3" id="KW-0813">Transport</keyword>
<dbReference type="GO" id="GO:0015562">
    <property type="term" value="F:efflux transmembrane transporter activity"/>
    <property type="evidence" value="ECO:0007669"/>
    <property type="project" value="InterPro"/>
</dbReference>
<accession>A0A841H5B5</accession>
<feature type="chain" id="PRO_5032978942" evidence="9">
    <location>
        <begin position="28"/>
        <end position="565"/>
    </location>
</feature>
<dbReference type="SUPFAM" id="SSF56954">
    <property type="entry name" value="Outer membrane efflux proteins (OEP)"/>
    <property type="match status" value="1"/>
</dbReference>
<dbReference type="GO" id="GO:1990281">
    <property type="term" value="C:efflux pump complex"/>
    <property type="evidence" value="ECO:0007669"/>
    <property type="project" value="TreeGrafter"/>
</dbReference>
<keyword evidence="9" id="KW-0732">Signal</keyword>
<evidence type="ECO:0000313" key="11">
    <source>
        <dbReference type="Proteomes" id="UP000582837"/>
    </source>
</evidence>
<keyword evidence="4" id="KW-1134">Transmembrane beta strand</keyword>
<dbReference type="EMBL" id="JACHIA010000022">
    <property type="protein sequence ID" value="MBB6073240.1"/>
    <property type="molecule type" value="Genomic_DNA"/>
</dbReference>
<keyword evidence="6" id="KW-0472">Membrane</keyword>
<dbReference type="AlphaFoldDB" id="A0A841H5B5"/>
<keyword evidence="11" id="KW-1185">Reference proteome</keyword>
<dbReference type="InterPro" id="IPR003423">
    <property type="entry name" value="OMP_efflux"/>
</dbReference>
<dbReference type="RefSeq" id="WP_170038624.1">
    <property type="nucleotide sequence ID" value="NZ_JABDTL010000002.1"/>
</dbReference>
<dbReference type="PANTHER" id="PTHR30026">
    <property type="entry name" value="OUTER MEMBRANE PROTEIN TOLC"/>
    <property type="match status" value="1"/>
</dbReference>
<evidence type="ECO:0000256" key="3">
    <source>
        <dbReference type="ARBA" id="ARBA00022448"/>
    </source>
</evidence>
<dbReference type="Gene3D" id="1.20.1600.10">
    <property type="entry name" value="Outer membrane efflux proteins (OEP)"/>
    <property type="match status" value="1"/>
</dbReference>